<protein>
    <submittedName>
        <fullName evidence="2">Uncharacterized protein</fullName>
    </submittedName>
</protein>
<dbReference type="EMBL" id="CAWUHB010000038">
    <property type="protein sequence ID" value="CAK7227186.1"/>
    <property type="molecule type" value="Genomic_DNA"/>
</dbReference>
<evidence type="ECO:0000313" key="3">
    <source>
        <dbReference type="Proteomes" id="UP001642405"/>
    </source>
</evidence>
<dbReference type="Proteomes" id="UP001642405">
    <property type="component" value="Unassembled WGS sequence"/>
</dbReference>
<keyword evidence="1" id="KW-0732">Signal</keyword>
<proteinExistence type="predicted"/>
<name>A0ABP0C5N8_9PEZI</name>
<gene>
    <name evidence="2" type="ORF">SCUCBS95973_006458</name>
</gene>
<evidence type="ECO:0000313" key="2">
    <source>
        <dbReference type="EMBL" id="CAK7227186.1"/>
    </source>
</evidence>
<keyword evidence="3" id="KW-1185">Reference proteome</keyword>
<evidence type="ECO:0000256" key="1">
    <source>
        <dbReference type="SAM" id="SignalP"/>
    </source>
</evidence>
<sequence length="115" mass="12047">MHFSTSTITVAALALAQAAFAAPAADVSARNDPHELDFRTFGAEGCSAENQGVYTLELSQASTCSKFADAIGSLIVTDNLCTLTVYNDDACTSGPVVVPTSICQNGAWQSYRMTC</sequence>
<organism evidence="2 3">
    <name type="scientific">Sporothrix curviconia</name>
    <dbReference type="NCBI Taxonomy" id="1260050"/>
    <lineage>
        <taxon>Eukaryota</taxon>
        <taxon>Fungi</taxon>
        <taxon>Dikarya</taxon>
        <taxon>Ascomycota</taxon>
        <taxon>Pezizomycotina</taxon>
        <taxon>Sordariomycetes</taxon>
        <taxon>Sordariomycetidae</taxon>
        <taxon>Ophiostomatales</taxon>
        <taxon>Ophiostomataceae</taxon>
        <taxon>Sporothrix</taxon>
    </lineage>
</organism>
<feature type="signal peptide" evidence="1">
    <location>
        <begin position="1"/>
        <end position="21"/>
    </location>
</feature>
<accession>A0ABP0C5N8</accession>
<reference evidence="2 3" key="1">
    <citation type="submission" date="2024-01" db="EMBL/GenBank/DDBJ databases">
        <authorList>
            <person name="Allen C."/>
            <person name="Tagirdzhanova G."/>
        </authorList>
    </citation>
    <scope>NUCLEOTIDE SEQUENCE [LARGE SCALE GENOMIC DNA]</scope>
</reference>
<feature type="chain" id="PRO_5046418720" evidence="1">
    <location>
        <begin position="22"/>
        <end position="115"/>
    </location>
</feature>
<comment type="caution">
    <text evidence="2">The sequence shown here is derived from an EMBL/GenBank/DDBJ whole genome shotgun (WGS) entry which is preliminary data.</text>
</comment>